<evidence type="ECO:0000256" key="2">
    <source>
        <dbReference type="ARBA" id="ARBA00022692"/>
    </source>
</evidence>
<keyword evidence="4 6" id="KW-0472">Membrane</keyword>
<evidence type="ECO:0000256" key="3">
    <source>
        <dbReference type="ARBA" id="ARBA00022989"/>
    </source>
</evidence>
<dbReference type="InterPro" id="IPR009818">
    <property type="entry name" value="PAM2_motif"/>
</dbReference>
<keyword evidence="11" id="KW-1185">Reference proteome</keyword>
<comment type="subcellular location">
    <subcellularLocation>
        <location evidence="1">Membrane</location>
        <topology evidence="1">Multi-pass membrane protein</topology>
    </subcellularLocation>
</comment>
<feature type="transmembrane region" description="Helical" evidence="6">
    <location>
        <begin position="401"/>
        <end position="426"/>
    </location>
</feature>
<organism evidence="10 11">
    <name type="scientific">Brassica cretica</name>
    <name type="common">Mustard</name>
    <dbReference type="NCBI Taxonomy" id="69181"/>
    <lineage>
        <taxon>Eukaryota</taxon>
        <taxon>Viridiplantae</taxon>
        <taxon>Streptophyta</taxon>
        <taxon>Embryophyta</taxon>
        <taxon>Tracheophyta</taxon>
        <taxon>Spermatophyta</taxon>
        <taxon>Magnoliopsida</taxon>
        <taxon>eudicotyledons</taxon>
        <taxon>Gunneridae</taxon>
        <taxon>Pentapetalae</taxon>
        <taxon>rosids</taxon>
        <taxon>malvids</taxon>
        <taxon>Brassicales</taxon>
        <taxon>Brassicaceae</taxon>
        <taxon>Brassiceae</taxon>
        <taxon>Brassica</taxon>
    </lineage>
</organism>
<sequence length="667" mass="73583">MSPNVLRWFSLVALLWLQSINGTNLSFPAYSSQLKEFLSISQFKLNYLSFASDAGKVLGFISGIAAIHLPLPLVLLAGGSLGFAGYGLQYLCIVKKMFTLSFYQIWGLSFLAGNSICWINTACFIVAINSFPVNRQVAVGITASYQALSGKIYTDIVHTFFYSSQREAASGYLLLCSLVPLACCLVTAPMLMREAKAMSFSSRDVNVGFIFLFVVTIATGIYSVATSLLSVPAVLALVGIVLFLLAPLAIPSGVRLEELMSSTRSQQKVYNLEAPIEEDQKKEEVDEKAIVGVREEVEWTKLWKRLDFWIYFGLYLFGPTVGIVFMNNLGQISESRGCAATSSMVALSSSFGFFGRLLPSLLDYFLSRNRYMPSSPVSMAVSLVAMVASFLLLLIDSDIALYVSTGMIGVVSGALTSLSVTMTAELFGTKHFGVNHNIVVGSIPIGSFAFGLFAAKVYRDGASLDGRFDGKCFGMYCFQTTLIFWGMLCSVATVLATVLYLRNRKFYSQMQNHLEDMKNIVAMFKKLNPLAKEFFPSYYNNTKKNNHTGKDNQIMPAGNFVAKKNQSGEEFDHDLKKDDNNRKRRNGYSQGRRRLNGRISKAGREDSIRRTVYVSDIDQSGAREALRLGGTMLGYYPVRVLPSKTASLPVNPTFLPIVSSSVPHNIH</sequence>
<dbReference type="SUPFAM" id="SSF103473">
    <property type="entry name" value="MFS general substrate transporter"/>
    <property type="match status" value="1"/>
</dbReference>
<evidence type="ECO:0000259" key="8">
    <source>
        <dbReference type="Pfam" id="PF06813"/>
    </source>
</evidence>
<dbReference type="Pfam" id="PF07145">
    <property type="entry name" value="PAM2"/>
    <property type="match status" value="1"/>
</dbReference>
<feature type="region of interest" description="Disordered" evidence="5">
    <location>
        <begin position="569"/>
        <end position="590"/>
    </location>
</feature>
<keyword evidence="2 6" id="KW-0812">Transmembrane</keyword>
<feature type="transmembrane region" description="Helical" evidence="6">
    <location>
        <begin position="308"/>
        <end position="326"/>
    </location>
</feature>
<dbReference type="PANTHER" id="PTHR21576">
    <property type="entry name" value="UNCHARACTERIZED NODULIN-LIKE PROTEIN"/>
    <property type="match status" value="1"/>
</dbReference>
<feature type="transmembrane region" description="Helical" evidence="6">
    <location>
        <begin position="377"/>
        <end position="395"/>
    </location>
</feature>
<accession>A0ABQ7DW34</accession>
<dbReference type="EMBL" id="QGKV02000649">
    <property type="protein sequence ID" value="KAF3581736.1"/>
    <property type="molecule type" value="Genomic_DNA"/>
</dbReference>
<evidence type="ECO:0000256" key="5">
    <source>
        <dbReference type="SAM" id="MobiDB-lite"/>
    </source>
</evidence>
<evidence type="ECO:0000313" key="10">
    <source>
        <dbReference type="EMBL" id="KAF3581736.1"/>
    </source>
</evidence>
<dbReference type="Pfam" id="PF06813">
    <property type="entry name" value="Nodulin-like"/>
    <property type="match status" value="1"/>
</dbReference>
<feature type="transmembrane region" description="Helical" evidence="6">
    <location>
        <begin position="204"/>
        <end position="225"/>
    </location>
</feature>
<dbReference type="InterPro" id="IPR036259">
    <property type="entry name" value="MFS_trans_sf"/>
</dbReference>
<evidence type="ECO:0008006" key="12">
    <source>
        <dbReference type="Google" id="ProtNLM"/>
    </source>
</evidence>
<evidence type="ECO:0000256" key="1">
    <source>
        <dbReference type="ARBA" id="ARBA00004141"/>
    </source>
</evidence>
<dbReference type="InterPro" id="IPR056555">
    <property type="entry name" value="NFD4_C"/>
</dbReference>
<feature type="transmembrane region" description="Helical" evidence="6">
    <location>
        <begin position="346"/>
        <end position="365"/>
    </location>
</feature>
<name>A0ABQ7DW34_BRACR</name>
<gene>
    <name evidence="10" type="ORF">DY000_02034801</name>
</gene>
<feature type="domain" description="Nodulin-like" evidence="8">
    <location>
        <begin position="7"/>
        <end position="251"/>
    </location>
</feature>
<feature type="transmembrane region" description="Helical" evidence="6">
    <location>
        <begin position="172"/>
        <end position="192"/>
    </location>
</feature>
<keyword evidence="3 6" id="KW-1133">Transmembrane helix</keyword>
<evidence type="ECO:0000256" key="4">
    <source>
        <dbReference type="ARBA" id="ARBA00023136"/>
    </source>
</evidence>
<dbReference type="Proteomes" id="UP000266723">
    <property type="component" value="Unassembled WGS sequence"/>
</dbReference>
<evidence type="ECO:0000256" key="7">
    <source>
        <dbReference type="SAM" id="SignalP"/>
    </source>
</evidence>
<keyword evidence="7" id="KW-0732">Signal</keyword>
<dbReference type="PANTHER" id="PTHR21576:SF137">
    <property type="entry name" value="NODULIN-LIKE DOMAIN-CONTAINING PROTEIN"/>
    <property type="match status" value="1"/>
</dbReference>
<proteinExistence type="predicted"/>
<feature type="domain" description="NFD4 C-terminal" evidence="9">
    <location>
        <begin position="292"/>
        <end position="508"/>
    </location>
</feature>
<dbReference type="Pfam" id="PF23262">
    <property type="entry name" value="NFD4_C"/>
    <property type="match status" value="1"/>
</dbReference>
<evidence type="ECO:0000313" key="11">
    <source>
        <dbReference type="Proteomes" id="UP000266723"/>
    </source>
</evidence>
<feature type="transmembrane region" description="Helical" evidence="6">
    <location>
        <begin position="231"/>
        <end position="250"/>
    </location>
</feature>
<protein>
    <recommendedName>
        <fullName evidence="12">Nodulin-like domain-containing protein</fullName>
    </recommendedName>
</protein>
<feature type="transmembrane region" description="Helical" evidence="6">
    <location>
        <begin position="438"/>
        <end position="458"/>
    </location>
</feature>
<reference evidence="10 11" key="1">
    <citation type="journal article" date="2020" name="BMC Genomics">
        <title>Intraspecific diversification of the crop wild relative Brassica cretica Lam. using demographic model selection.</title>
        <authorList>
            <person name="Kioukis A."/>
            <person name="Michalopoulou V.A."/>
            <person name="Briers L."/>
            <person name="Pirintsos S."/>
            <person name="Studholme D.J."/>
            <person name="Pavlidis P."/>
            <person name="Sarris P.F."/>
        </authorList>
    </citation>
    <scope>NUCLEOTIDE SEQUENCE [LARGE SCALE GENOMIC DNA]</scope>
    <source>
        <strain evidence="11">cv. PFS-1207/04</strain>
    </source>
</reference>
<comment type="caution">
    <text evidence="10">The sequence shown here is derived from an EMBL/GenBank/DDBJ whole genome shotgun (WGS) entry which is preliminary data.</text>
</comment>
<feature type="transmembrane region" description="Helical" evidence="6">
    <location>
        <begin position="105"/>
        <end position="128"/>
    </location>
</feature>
<feature type="transmembrane region" description="Helical" evidence="6">
    <location>
        <begin position="73"/>
        <end position="93"/>
    </location>
</feature>
<feature type="transmembrane region" description="Helical" evidence="6">
    <location>
        <begin position="478"/>
        <end position="501"/>
    </location>
</feature>
<dbReference type="InterPro" id="IPR010658">
    <property type="entry name" value="Nodulin-like"/>
</dbReference>
<evidence type="ECO:0000256" key="6">
    <source>
        <dbReference type="SAM" id="Phobius"/>
    </source>
</evidence>
<feature type="transmembrane region" description="Helical" evidence="6">
    <location>
        <begin position="47"/>
        <end position="67"/>
    </location>
</feature>
<feature type="chain" id="PRO_5045317509" description="Nodulin-like domain-containing protein" evidence="7">
    <location>
        <begin position="23"/>
        <end position="667"/>
    </location>
</feature>
<evidence type="ECO:0000259" key="9">
    <source>
        <dbReference type="Pfam" id="PF23262"/>
    </source>
</evidence>
<feature type="signal peptide" evidence="7">
    <location>
        <begin position="1"/>
        <end position="22"/>
    </location>
</feature>